<evidence type="ECO:0000259" key="2">
    <source>
        <dbReference type="Pfam" id="PF01370"/>
    </source>
</evidence>
<dbReference type="InterPro" id="IPR050177">
    <property type="entry name" value="Lipid_A_modif_metabolic_enz"/>
</dbReference>
<gene>
    <name evidence="3" type="ORF">Aru02nite_67330</name>
</gene>
<dbReference type="Pfam" id="PF01370">
    <property type="entry name" value="Epimerase"/>
    <property type="match status" value="1"/>
</dbReference>
<feature type="region of interest" description="Disordered" evidence="1">
    <location>
        <begin position="296"/>
        <end position="321"/>
    </location>
</feature>
<dbReference type="PANTHER" id="PTHR43245">
    <property type="entry name" value="BIFUNCTIONAL POLYMYXIN RESISTANCE PROTEIN ARNA"/>
    <property type="match status" value="1"/>
</dbReference>
<feature type="domain" description="NAD-dependent epimerase/dehydratase" evidence="2">
    <location>
        <begin position="3"/>
        <end position="217"/>
    </location>
</feature>
<keyword evidence="4" id="KW-1185">Reference proteome</keyword>
<feature type="region of interest" description="Disordered" evidence="1">
    <location>
        <begin position="105"/>
        <end position="128"/>
    </location>
</feature>
<dbReference type="InterPro" id="IPR001509">
    <property type="entry name" value="Epimerase_deHydtase"/>
</dbReference>
<comment type="caution">
    <text evidence="3">The sequence shown here is derived from an EMBL/GenBank/DDBJ whole genome shotgun (WGS) entry which is preliminary data.</text>
</comment>
<proteinExistence type="predicted"/>
<dbReference type="Proteomes" id="UP000612808">
    <property type="component" value="Unassembled WGS sequence"/>
</dbReference>
<evidence type="ECO:0000313" key="3">
    <source>
        <dbReference type="EMBL" id="GID15844.1"/>
    </source>
</evidence>
<sequence>MRILVLGGTSFVGRAIVTAALAYDADVTVFNRGRTGTDLFPQVARLVGDRDAGDYAALARGAGWDAVVDVNGYHPRHVGQAMDALGDRAGRYVFVSSHAVYVRDGLAPGNDEDAPRRPANRTGTEELTDETYGPLKVACEDDVRARYGDRATIVRPGKVCGPHDNQDTFTYWVRRAARGGRVALPADPAQPVQVVDVRDLAELVVRLVADDRAGAYNAVGPAEPTTLGGLIATCAAAAGTTVELVEVPAEAATPMFPLVRGYWPGQQRSAARARAAGMPATPLARTAADVLAWDRERGEPPLPRGYTPEQEADVLARYARP</sequence>
<dbReference type="RefSeq" id="WP_203664319.1">
    <property type="nucleotide sequence ID" value="NZ_BAAAZM010000015.1"/>
</dbReference>
<dbReference type="AlphaFoldDB" id="A0A8J3NE10"/>
<dbReference type="SUPFAM" id="SSF51735">
    <property type="entry name" value="NAD(P)-binding Rossmann-fold domains"/>
    <property type="match status" value="1"/>
</dbReference>
<dbReference type="EMBL" id="BOMB01000048">
    <property type="protein sequence ID" value="GID15844.1"/>
    <property type="molecule type" value="Genomic_DNA"/>
</dbReference>
<organism evidence="3 4">
    <name type="scientific">Actinocatenispora rupis</name>
    <dbReference type="NCBI Taxonomy" id="519421"/>
    <lineage>
        <taxon>Bacteria</taxon>
        <taxon>Bacillati</taxon>
        <taxon>Actinomycetota</taxon>
        <taxon>Actinomycetes</taxon>
        <taxon>Micromonosporales</taxon>
        <taxon>Micromonosporaceae</taxon>
        <taxon>Actinocatenispora</taxon>
    </lineage>
</organism>
<name>A0A8J3NE10_9ACTN</name>
<accession>A0A8J3NE10</accession>
<reference evidence="3" key="1">
    <citation type="submission" date="2021-01" db="EMBL/GenBank/DDBJ databases">
        <title>Whole genome shotgun sequence of Actinocatenispora rupis NBRC 107355.</title>
        <authorList>
            <person name="Komaki H."/>
            <person name="Tamura T."/>
        </authorList>
    </citation>
    <scope>NUCLEOTIDE SEQUENCE</scope>
    <source>
        <strain evidence="3">NBRC 107355</strain>
    </source>
</reference>
<protein>
    <submittedName>
        <fullName evidence="3">Reductase</fullName>
    </submittedName>
</protein>
<dbReference type="PANTHER" id="PTHR43245:SF13">
    <property type="entry name" value="UDP-D-APIOSE_UDP-D-XYLOSE SYNTHASE 2"/>
    <property type="match status" value="1"/>
</dbReference>
<dbReference type="Gene3D" id="3.40.50.720">
    <property type="entry name" value="NAD(P)-binding Rossmann-like Domain"/>
    <property type="match status" value="1"/>
</dbReference>
<evidence type="ECO:0000256" key="1">
    <source>
        <dbReference type="SAM" id="MobiDB-lite"/>
    </source>
</evidence>
<dbReference type="InterPro" id="IPR036291">
    <property type="entry name" value="NAD(P)-bd_dom_sf"/>
</dbReference>
<evidence type="ECO:0000313" key="4">
    <source>
        <dbReference type="Proteomes" id="UP000612808"/>
    </source>
</evidence>